<protein>
    <submittedName>
        <fullName evidence="1">Uncharacterized protein</fullName>
    </submittedName>
</protein>
<keyword evidence="2" id="KW-1185">Reference proteome</keyword>
<sequence>MRVMSSLVIRAALVLLVNGLMITSISAQSGDRLLRPAPGAGTPVIPFMEGWYGNEDGSVTLSFGYQNRNREPVRIPAGANNRIEPQGLGDMQPEFFLPGRHHGVFAVTIPADMDGTTVWWHLISEGEELKVPGERGSTAYELDRNPRPQGSVQPLVGFSESGPVGVGPEGIVSEQVVEASIDEPVTLEVWTNDPSKHDPSDPRYAKPLDSRVSWYLHQGPGEVDFIAHESMPFLDTRPATPLSRNAPPQHAVAVKESVGPARVTASFSEPGEYLIRARLDNWEASDSDALDQCCWSNAYQRVRVIE</sequence>
<accession>A0A1E8CG16</accession>
<name>A0A1E8CG16_9GAMM</name>
<dbReference type="OrthoDB" id="384721at2"/>
<dbReference type="RefSeq" id="WP_070118515.1">
    <property type="nucleotide sequence ID" value="NZ_MASR01000002.1"/>
</dbReference>
<proteinExistence type="predicted"/>
<dbReference type="EMBL" id="MASR01000002">
    <property type="protein sequence ID" value="OFE11353.1"/>
    <property type="molecule type" value="Genomic_DNA"/>
</dbReference>
<dbReference type="AlphaFoldDB" id="A0A1E8CG16"/>
<comment type="caution">
    <text evidence="1">The sequence shown here is derived from an EMBL/GenBank/DDBJ whole genome shotgun (WGS) entry which is preliminary data.</text>
</comment>
<evidence type="ECO:0000313" key="2">
    <source>
        <dbReference type="Proteomes" id="UP000175669"/>
    </source>
</evidence>
<evidence type="ECO:0000313" key="1">
    <source>
        <dbReference type="EMBL" id="OFE11353.1"/>
    </source>
</evidence>
<dbReference type="Proteomes" id="UP000175669">
    <property type="component" value="Unassembled WGS sequence"/>
</dbReference>
<gene>
    <name evidence="1" type="ORF">PHACT_12405</name>
</gene>
<dbReference type="STRING" id="1524254.PHACT_12405"/>
<reference evidence="2" key="1">
    <citation type="submission" date="2016-07" db="EMBL/GenBank/DDBJ databases">
        <authorList>
            <person name="Florea S."/>
            <person name="Webb J.S."/>
            <person name="Jaromczyk J."/>
            <person name="Schardl C.L."/>
        </authorList>
    </citation>
    <scope>NUCLEOTIDE SEQUENCE [LARGE SCALE GENOMIC DNA]</scope>
    <source>
        <strain evidence="2">KCTC 42131</strain>
    </source>
</reference>
<organism evidence="1 2">
    <name type="scientific">Pseudohongiella acticola</name>
    <dbReference type="NCBI Taxonomy" id="1524254"/>
    <lineage>
        <taxon>Bacteria</taxon>
        <taxon>Pseudomonadati</taxon>
        <taxon>Pseudomonadota</taxon>
        <taxon>Gammaproteobacteria</taxon>
        <taxon>Pseudomonadales</taxon>
        <taxon>Pseudohongiellaceae</taxon>
        <taxon>Pseudohongiella</taxon>
    </lineage>
</organism>